<dbReference type="RefSeq" id="WP_086654423.1">
    <property type="nucleotide sequence ID" value="NZ_BLJP01000007.1"/>
</dbReference>
<accession>A0A6V8I887</accession>
<protein>
    <submittedName>
        <fullName evidence="1">Uncharacterized protein</fullName>
    </submittedName>
</protein>
<evidence type="ECO:0000313" key="2">
    <source>
        <dbReference type="Proteomes" id="UP000548726"/>
    </source>
</evidence>
<sequence>MADELLFYNYDLSRVIENHRTELLKELDAMADSRLLNTDLAELQSYAQQKYQLEMIELGEPSIDEGRTKMQVGRYGGFRSGYDDGGSVSVDAQRYTLEIPFTGDKDLFFCRGSTFNMNPPRGTVKGTVIATTMVERQPTAELVNATFDRFLKDLDQHLGWLRPSVVGWNDSIAAVVDSHVQARRARADQTGSVASGLKFALKQRNDRAATFAAPVAARKKIAPQLPQARPVAPPEPALSDAIYRDILDTLQQMAEVMERSPHAYADMDEETLRFQFLVPLNAKFEGEARGEAFNYGGKTDILITSQGRNIFIGECKIWKGEKALSEAIDQVLGYLSWRDIKAAIPLFNRNRSFSDVLAKIRPTMEKHPQCTSFDGKRGETEFAFTFARADDASRKLKLTLLAFDVPGHVEGGPSVRHL</sequence>
<gene>
    <name evidence="1" type="ORF">DmAi_18780</name>
</gene>
<evidence type="ECO:0000313" key="1">
    <source>
        <dbReference type="EMBL" id="GFE93819.1"/>
    </source>
</evidence>
<proteinExistence type="predicted"/>
<organism evidence="1 2">
    <name type="scientific">Acetobacter persici</name>
    <dbReference type="NCBI Taxonomy" id="1076596"/>
    <lineage>
        <taxon>Bacteria</taxon>
        <taxon>Pseudomonadati</taxon>
        <taxon>Pseudomonadota</taxon>
        <taxon>Alphaproteobacteria</taxon>
        <taxon>Acetobacterales</taxon>
        <taxon>Acetobacteraceae</taxon>
        <taxon>Acetobacter</taxon>
    </lineage>
</organism>
<dbReference type="OrthoDB" id="5447244at2"/>
<comment type="caution">
    <text evidence="1">The sequence shown here is derived from an EMBL/GenBank/DDBJ whole genome shotgun (WGS) entry which is preliminary data.</text>
</comment>
<dbReference type="AlphaFoldDB" id="A0A6V8I887"/>
<dbReference type="Proteomes" id="UP000548726">
    <property type="component" value="Unassembled WGS sequence"/>
</dbReference>
<dbReference type="EMBL" id="BLJP01000007">
    <property type="protein sequence ID" value="GFE93819.1"/>
    <property type="molecule type" value="Genomic_DNA"/>
</dbReference>
<name>A0A6V8I887_9PROT</name>
<reference evidence="1 2" key="1">
    <citation type="journal article" date="2020" name="Cell Rep.">
        <title>Local necrotic cells trigger systemic immune activation via gut microbiome dysbiosis in Drosophila.</title>
        <authorList>
            <person name="Kosakamoto H."/>
            <person name="Yamauchi T."/>
            <person name="Akuzawa-Tokita Y."/>
            <person name="Nishimura K."/>
            <person name="Soga T."/>
            <person name="Murakami T."/>
            <person name="Mori H."/>
            <person name="Yamamoto K."/>
            <person name="Miyazaki R."/>
            <person name="Koto A."/>
            <person name="Miura M."/>
            <person name="Obata F."/>
        </authorList>
    </citation>
    <scope>NUCLEOTIDE SEQUENCE [LARGE SCALE GENOMIC DNA]</scope>
    <source>
        <strain evidence="1 2">Ai</strain>
    </source>
</reference>
<keyword evidence="2" id="KW-1185">Reference proteome</keyword>